<evidence type="ECO:0000313" key="1">
    <source>
        <dbReference type="EMBL" id="GAH42709.1"/>
    </source>
</evidence>
<evidence type="ECO:0008006" key="2">
    <source>
        <dbReference type="Google" id="ProtNLM"/>
    </source>
</evidence>
<feature type="non-terminal residue" evidence="1">
    <location>
        <position position="104"/>
    </location>
</feature>
<reference evidence="1" key="1">
    <citation type="journal article" date="2014" name="Front. Microbiol.">
        <title>High frequency of phylogenetically diverse reductive dehalogenase-homologous genes in deep subseafloor sedimentary metagenomes.</title>
        <authorList>
            <person name="Kawai M."/>
            <person name="Futagami T."/>
            <person name="Toyoda A."/>
            <person name="Takaki Y."/>
            <person name="Nishi S."/>
            <person name="Hori S."/>
            <person name="Arai W."/>
            <person name="Tsubouchi T."/>
            <person name="Morono Y."/>
            <person name="Uchiyama I."/>
            <person name="Ito T."/>
            <person name="Fujiyama A."/>
            <person name="Inagaki F."/>
            <person name="Takami H."/>
        </authorList>
    </citation>
    <scope>NUCLEOTIDE SEQUENCE</scope>
    <source>
        <strain evidence="1">Expedition CK06-06</strain>
    </source>
</reference>
<organism evidence="1">
    <name type="scientific">marine sediment metagenome</name>
    <dbReference type="NCBI Taxonomy" id="412755"/>
    <lineage>
        <taxon>unclassified sequences</taxon>
        <taxon>metagenomes</taxon>
        <taxon>ecological metagenomes</taxon>
    </lineage>
</organism>
<sequence>MLSECEHFDVVLALRVVHHFKTDPFDQVIDAIVSLGDHTFLELPTAGEDNVCSKIRIQQELADHDKLLRKYDYRKVNEYSIHVGLGKSPIYLIDNPKRKISRPF</sequence>
<name>X1GM51_9ZZZZ</name>
<protein>
    <recommendedName>
        <fullName evidence="2">Methyltransferase type 11 domain-containing protein</fullName>
    </recommendedName>
</protein>
<proteinExistence type="predicted"/>
<dbReference type="EMBL" id="BARU01012572">
    <property type="protein sequence ID" value="GAH42709.1"/>
    <property type="molecule type" value="Genomic_DNA"/>
</dbReference>
<accession>X1GM51</accession>
<gene>
    <name evidence="1" type="ORF">S03H2_23115</name>
</gene>
<dbReference type="AlphaFoldDB" id="X1GM51"/>
<comment type="caution">
    <text evidence="1">The sequence shown here is derived from an EMBL/GenBank/DDBJ whole genome shotgun (WGS) entry which is preliminary data.</text>
</comment>